<dbReference type="Gramene" id="KXG26339">
    <property type="protein sequence ID" value="KXG26339"/>
    <property type="gene ID" value="SORBI_3006G084900"/>
</dbReference>
<gene>
    <name evidence="1" type="ORF">SORBI_3006G084900</name>
</gene>
<evidence type="ECO:0000313" key="1">
    <source>
        <dbReference type="EMBL" id="KXG26339.1"/>
    </source>
</evidence>
<sequence>MPPIPKALRFSFPFHMACEINVNQIKKERYLLDGIHYVGCKQRRGRMRATNIEGLIWFGLSRCLPFLLLSSTPSSSVCLHQCFIHEN</sequence>
<proteinExistence type="predicted"/>
<accession>A0A1B6PKZ4</accession>
<evidence type="ECO:0000313" key="2">
    <source>
        <dbReference type="Proteomes" id="UP000000768"/>
    </source>
</evidence>
<dbReference type="InParanoid" id="A0A1B6PKZ4"/>
<dbReference type="Proteomes" id="UP000000768">
    <property type="component" value="Chromosome 6"/>
</dbReference>
<keyword evidence="2" id="KW-1185">Reference proteome</keyword>
<organism evidence="1 2">
    <name type="scientific">Sorghum bicolor</name>
    <name type="common">Sorghum</name>
    <name type="synonym">Sorghum vulgare</name>
    <dbReference type="NCBI Taxonomy" id="4558"/>
    <lineage>
        <taxon>Eukaryota</taxon>
        <taxon>Viridiplantae</taxon>
        <taxon>Streptophyta</taxon>
        <taxon>Embryophyta</taxon>
        <taxon>Tracheophyta</taxon>
        <taxon>Spermatophyta</taxon>
        <taxon>Magnoliopsida</taxon>
        <taxon>Liliopsida</taxon>
        <taxon>Poales</taxon>
        <taxon>Poaceae</taxon>
        <taxon>PACMAD clade</taxon>
        <taxon>Panicoideae</taxon>
        <taxon>Andropogonodae</taxon>
        <taxon>Andropogoneae</taxon>
        <taxon>Sorghinae</taxon>
        <taxon>Sorghum</taxon>
    </lineage>
</organism>
<reference evidence="1 2" key="1">
    <citation type="journal article" date="2009" name="Nature">
        <title>The Sorghum bicolor genome and the diversification of grasses.</title>
        <authorList>
            <person name="Paterson A.H."/>
            <person name="Bowers J.E."/>
            <person name="Bruggmann R."/>
            <person name="Dubchak I."/>
            <person name="Grimwood J."/>
            <person name="Gundlach H."/>
            <person name="Haberer G."/>
            <person name="Hellsten U."/>
            <person name="Mitros T."/>
            <person name="Poliakov A."/>
            <person name="Schmutz J."/>
            <person name="Spannagl M."/>
            <person name="Tang H."/>
            <person name="Wang X."/>
            <person name="Wicker T."/>
            <person name="Bharti A.K."/>
            <person name="Chapman J."/>
            <person name="Feltus F.A."/>
            <person name="Gowik U."/>
            <person name="Grigoriev I.V."/>
            <person name="Lyons E."/>
            <person name="Maher C.A."/>
            <person name="Martis M."/>
            <person name="Narechania A."/>
            <person name="Otillar R.P."/>
            <person name="Penning B.W."/>
            <person name="Salamov A.A."/>
            <person name="Wang Y."/>
            <person name="Zhang L."/>
            <person name="Carpita N.C."/>
            <person name="Freeling M."/>
            <person name="Gingle A.R."/>
            <person name="Hash C.T."/>
            <person name="Keller B."/>
            <person name="Klein P."/>
            <person name="Kresovich S."/>
            <person name="McCann M.C."/>
            <person name="Ming R."/>
            <person name="Peterson D.G."/>
            <person name="Mehboob-ur-Rahman"/>
            <person name="Ware D."/>
            <person name="Westhoff P."/>
            <person name="Mayer K.F."/>
            <person name="Messing J."/>
            <person name="Rokhsar D.S."/>
        </authorList>
    </citation>
    <scope>NUCLEOTIDE SEQUENCE [LARGE SCALE GENOMIC DNA]</scope>
    <source>
        <strain evidence="2">cv. BTx623</strain>
    </source>
</reference>
<dbReference type="EMBL" id="CM000765">
    <property type="protein sequence ID" value="KXG26339.1"/>
    <property type="molecule type" value="Genomic_DNA"/>
</dbReference>
<name>A0A1B6PKZ4_SORBI</name>
<protein>
    <submittedName>
        <fullName evidence="1">Uncharacterized protein</fullName>
    </submittedName>
</protein>
<dbReference type="AlphaFoldDB" id="A0A1B6PKZ4"/>
<reference evidence="2" key="2">
    <citation type="journal article" date="2018" name="Plant J.">
        <title>The Sorghum bicolor reference genome: improved assembly, gene annotations, a transcriptome atlas, and signatures of genome organization.</title>
        <authorList>
            <person name="McCormick R.F."/>
            <person name="Truong S.K."/>
            <person name="Sreedasyam A."/>
            <person name="Jenkins J."/>
            <person name="Shu S."/>
            <person name="Sims D."/>
            <person name="Kennedy M."/>
            <person name="Amirebrahimi M."/>
            <person name="Weers B.D."/>
            <person name="McKinley B."/>
            <person name="Mattison A."/>
            <person name="Morishige D.T."/>
            <person name="Grimwood J."/>
            <person name="Schmutz J."/>
            <person name="Mullet J.E."/>
        </authorList>
    </citation>
    <scope>NUCLEOTIDE SEQUENCE [LARGE SCALE GENOMIC DNA]</scope>
    <source>
        <strain evidence="2">cv. BTx623</strain>
    </source>
</reference>